<dbReference type="FunFam" id="3.80.10.10:FF:001164">
    <property type="entry name" value="GH01279p"/>
    <property type="match status" value="1"/>
</dbReference>
<evidence type="ECO:0000256" key="7">
    <source>
        <dbReference type="ARBA" id="ARBA00022737"/>
    </source>
</evidence>
<evidence type="ECO:0000313" key="16">
    <source>
        <dbReference type="Proteomes" id="UP000225706"/>
    </source>
</evidence>
<evidence type="ECO:0000313" key="15">
    <source>
        <dbReference type="EMBL" id="PFX17757.1"/>
    </source>
</evidence>
<dbReference type="InterPro" id="IPR051432">
    <property type="entry name" value="KCNMA1_auxiliary"/>
</dbReference>
<protein>
    <submittedName>
        <fullName evidence="15">Carboxypeptidase N subunit 2</fullName>
    </submittedName>
</protein>
<keyword evidence="16" id="KW-1185">Reference proteome</keyword>
<dbReference type="GO" id="GO:0016706">
    <property type="term" value="F:2-oxoglutarate-dependent dioxygenase activity"/>
    <property type="evidence" value="ECO:0007669"/>
    <property type="project" value="InterPro"/>
</dbReference>
<dbReference type="InterPro" id="IPR003591">
    <property type="entry name" value="Leu-rich_rpt_typical-subtyp"/>
</dbReference>
<dbReference type="GO" id="GO:0005886">
    <property type="term" value="C:plasma membrane"/>
    <property type="evidence" value="ECO:0007669"/>
    <property type="project" value="UniProtKB-SubCell"/>
</dbReference>
<dbReference type="GO" id="GO:0004180">
    <property type="term" value="F:carboxypeptidase activity"/>
    <property type="evidence" value="ECO:0007669"/>
    <property type="project" value="UniProtKB-KW"/>
</dbReference>
<feature type="compositionally biased region" description="Basic and acidic residues" evidence="13">
    <location>
        <begin position="485"/>
        <end position="500"/>
    </location>
</feature>
<evidence type="ECO:0000256" key="1">
    <source>
        <dbReference type="ARBA" id="ARBA00004162"/>
    </source>
</evidence>
<dbReference type="InterPro" id="IPR015095">
    <property type="entry name" value="AlkB_hom8_N"/>
</dbReference>
<evidence type="ECO:0000256" key="13">
    <source>
        <dbReference type="SAM" id="MobiDB-lite"/>
    </source>
</evidence>
<keyword evidence="15" id="KW-0645">Protease</keyword>
<keyword evidence="5" id="KW-0812">Transmembrane</keyword>
<keyword evidence="12" id="KW-0407">Ion channel</keyword>
<gene>
    <name evidence="15" type="primary">CPN2</name>
    <name evidence="15" type="ORF">AWC38_SpisGene17904</name>
</gene>
<keyword evidence="4" id="KW-0433">Leucine-rich repeat</keyword>
<keyword evidence="7" id="KW-0677">Repeat</keyword>
<feature type="compositionally biased region" description="Basic and acidic residues" evidence="13">
    <location>
        <begin position="539"/>
        <end position="553"/>
    </location>
</feature>
<dbReference type="PANTHER" id="PTHR46473:SF10">
    <property type="entry name" value="LD45603P-RELATED"/>
    <property type="match status" value="1"/>
</dbReference>
<evidence type="ECO:0000256" key="12">
    <source>
        <dbReference type="ARBA" id="ARBA00023303"/>
    </source>
</evidence>
<dbReference type="Proteomes" id="UP000225706">
    <property type="component" value="Unassembled WGS sequence"/>
</dbReference>
<keyword evidence="9" id="KW-0406">Ion transport</keyword>
<name>A0A2B4RN42_STYPI</name>
<keyword evidence="6" id="KW-0732">Signal</keyword>
<accession>A0A2B4RN42</accession>
<keyword evidence="15" id="KW-0378">Hydrolase</keyword>
<feature type="region of interest" description="Disordered" evidence="13">
    <location>
        <begin position="432"/>
        <end position="598"/>
    </location>
</feature>
<dbReference type="GO" id="GO:0008168">
    <property type="term" value="F:methyltransferase activity"/>
    <property type="evidence" value="ECO:0007669"/>
    <property type="project" value="InterPro"/>
</dbReference>
<feature type="compositionally biased region" description="Acidic residues" evidence="13">
    <location>
        <begin position="555"/>
        <end position="565"/>
    </location>
</feature>
<keyword evidence="10" id="KW-0472">Membrane</keyword>
<feature type="compositionally biased region" description="Basic and acidic residues" evidence="13">
    <location>
        <begin position="512"/>
        <end position="528"/>
    </location>
</feature>
<dbReference type="PANTHER" id="PTHR46473">
    <property type="entry name" value="GH08155P"/>
    <property type="match status" value="1"/>
</dbReference>
<dbReference type="Gene3D" id="3.80.10.10">
    <property type="entry name" value="Ribonuclease Inhibitor"/>
    <property type="match status" value="2"/>
</dbReference>
<dbReference type="SMART" id="SM00369">
    <property type="entry name" value="LRR_TYP"/>
    <property type="match status" value="7"/>
</dbReference>
<feature type="domain" description="Alkylated DNA repair protein AlkB homologue 8 N-terminal" evidence="14">
    <location>
        <begin position="98"/>
        <end position="137"/>
    </location>
</feature>
<evidence type="ECO:0000256" key="10">
    <source>
        <dbReference type="ARBA" id="ARBA00023136"/>
    </source>
</evidence>
<evidence type="ECO:0000256" key="8">
    <source>
        <dbReference type="ARBA" id="ARBA00022989"/>
    </source>
</evidence>
<feature type="compositionally biased region" description="Acidic residues" evidence="13">
    <location>
        <begin position="466"/>
        <end position="484"/>
    </location>
</feature>
<evidence type="ECO:0000256" key="3">
    <source>
        <dbReference type="ARBA" id="ARBA00022475"/>
    </source>
</evidence>
<dbReference type="SUPFAM" id="SSF52058">
    <property type="entry name" value="L domain-like"/>
    <property type="match status" value="1"/>
</dbReference>
<dbReference type="SMART" id="SM00365">
    <property type="entry name" value="LRR_SD22"/>
    <property type="match status" value="3"/>
</dbReference>
<dbReference type="AlphaFoldDB" id="A0A2B4RN42"/>
<keyword evidence="2" id="KW-0813">Transport</keyword>
<keyword evidence="15" id="KW-0121">Carboxypeptidase</keyword>
<keyword evidence="3" id="KW-1003">Cell membrane</keyword>
<dbReference type="SMART" id="SM00364">
    <property type="entry name" value="LRR_BAC"/>
    <property type="match status" value="5"/>
</dbReference>
<keyword evidence="8" id="KW-1133">Transmembrane helix</keyword>
<proteinExistence type="predicted"/>
<sequence>MINDLDTPADLWKYVDDTSCSEIVTKGSESKLQEAVDDLSRQASIDGIQLNEAKCKELRIGFSNSNYDFEPLVLNGKPLELVTSAKVLGVTISHDLKWNMHTSELSRKCSSRLYFLRQLKRSGVAPSELVQFYVTCIRPVLEYASPVFHRSLPNYISEDLERIQRRALRIIYPDLSYSVALETAGLPKPHERREKISTNLFDEIFPYGCKVFIIRRLSGNRLEKLPRNIFQEMYALEEVDLSYNQLQSLPRGILSSNTKLKVMDLSNNKIQRLPEDVFGNLPQLKRLDLSYNQLQSLPRGILSSNTKLKVMDLSNNKIQRLPEDVFGNLPQLKRLFLTNNKLQRLPKFKNLSEIDTLYMEKNSLVTLSPDQFQGLSKLKDLTGLMSIGEYIPESSFSCRTGYLSLCGMRQVFCLACQDEGMEMRVIEEVLINREAESDDSDDSDDESKDQREHEQNAEQTDREEPGERDETEQGEEPEDDQEDQSEQRDEPEKREEKSEEHEDDMEDEPDKQEESKNDCKESKGHVEDNIEDEPDKQDEEPKKDFEESEKQAEDGMNEEAGEDEQFIANKDKHKAHENLPAASGRESPRAPLATFDDDSDLDQFYEAIDGIKETSV</sequence>
<feature type="compositionally biased region" description="Acidic residues" evidence="13">
    <location>
        <begin position="501"/>
        <end position="511"/>
    </location>
</feature>
<organism evidence="15 16">
    <name type="scientific">Stylophora pistillata</name>
    <name type="common">Smooth cauliflower coral</name>
    <dbReference type="NCBI Taxonomy" id="50429"/>
    <lineage>
        <taxon>Eukaryota</taxon>
        <taxon>Metazoa</taxon>
        <taxon>Cnidaria</taxon>
        <taxon>Anthozoa</taxon>
        <taxon>Hexacorallia</taxon>
        <taxon>Scleractinia</taxon>
        <taxon>Astrocoeniina</taxon>
        <taxon>Pocilloporidae</taxon>
        <taxon>Stylophora</taxon>
    </lineage>
</organism>
<comment type="subcellular location">
    <subcellularLocation>
        <location evidence="1">Cell membrane</location>
        <topology evidence="1">Single-pass membrane protein</topology>
    </subcellularLocation>
</comment>
<reference evidence="16" key="1">
    <citation type="journal article" date="2017" name="bioRxiv">
        <title>Comparative analysis of the genomes of Stylophora pistillata and Acropora digitifera provides evidence for extensive differences between species of corals.</title>
        <authorList>
            <person name="Voolstra C.R."/>
            <person name="Li Y."/>
            <person name="Liew Y.J."/>
            <person name="Baumgarten S."/>
            <person name="Zoccola D."/>
            <person name="Flot J.-F."/>
            <person name="Tambutte S."/>
            <person name="Allemand D."/>
            <person name="Aranda M."/>
        </authorList>
    </citation>
    <scope>NUCLEOTIDE SEQUENCE [LARGE SCALE GENOMIC DNA]</scope>
</reference>
<feature type="compositionally biased region" description="Basic and acidic residues" evidence="13">
    <location>
        <begin position="448"/>
        <end position="465"/>
    </location>
</feature>
<dbReference type="EMBL" id="LSMT01000450">
    <property type="protein sequence ID" value="PFX17757.1"/>
    <property type="molecule type" value="Genomic_DNA"/>
</dbReference>
<evidence type="ECO:0000256" key="5">
    <source>
        <dbReference type="ARBA" id="ARBA00022692"/>
    </source>
</evidence>
<feature type="compositionally biased region" description="Acidic residues" evidence="13">
    <location>
        <begin position="436"/>
        <end position="447"/>
    </location>
</feature>
<evidence type="ECO:0000256" key="4">
    <source>
        <dbReference type="ARBA" id="ARBA00022614"/>
    </source>
</evidence>
<dbReference type="InterPro" id="IPR032675">
    <property type="entry name" value="LRR_dom_sf"/>
</dbReference>
<dbReference type="Pfam" id="PF13855">
    <property type="entry name" value="LRR_8"/>
    <property type="match status" value="1"/>
</dbReference>
<dbReference type="InterPro" id="IPR001611">
    <property type="entry name" value="Leu-rich_rpt"/>
</dbReference>
<dbReference type="Pfam" id="PF00560">
    <property type="entry name" value="LRR_1"/>
    <property type="match status" value="1"/>
</dbReference>
<feature type="compositionally biased region" description="Acidic residues" evidence="13">
    <location>
        <begin position="529"/>
        <end position="538"/>
    </location>
</feature>
<evidence type="ECO:0000259" key="14">
    <source>
        <dbReference type="Pfam" id="PF09004"/>
    </source>
</evidence>
<evidence type="ECO:0000256" key="6">
    <source>
        <dbReference type="ARBA" id="ARBA00022729"/>
    </source>
</evidence>
<dbReference type="PROSITE" id="PS51450">
    <property type="entry name" value="LRR"/>
    <property type="match status" value="4"/>
</dbReference>
<dbReference type="PRINTS" id="PR00019">
    <property type="entry name" value="LEURICHRPT"/>
</dbReference>
<evidence type="ECO:0000256" key="2">
    <source>
        <dbReference type="ARBA" id="ARBA00022448"/>
    </source>
</evidence>
<comment type="caution">
    <text evidence="15">The sequence shown here is derived from an EMBL/GenBank/DDBJ whole genome shotgun (WGS) entry which is preliminary data.</text>
</comment>
<dbReference type="STRING" id="50429.A0A2B4RN42"/>
<dbReference type="Pfam" id="PF09004">
    <property type="entry name" value="ALKBH8_N"/>
    <property type="match status" value="1"/>
</dbReference>
<evidence type="ECO:0000256" key="9">
    <source>
        <dbReference type="ARBA" id="ARBA00023065"/>
    </source>
</evidence>
<evidence type="ECO:0000256" key="11">
    <source>
        <dbReference type="ARBA" id="ARBA00023157"/>
    </source>
</evidence>
<keyword evidence="11" id="KW-1015">Disulfide bond</keyword>
<dbReference type="GO" id="GO:0034220">
    <property type="term" value="P:monoatomic ion transmembrane transport"/>
    <property type="evidence" value="ECO:0007669"/>
    <property type="project" value="UniProtKB-KW"/>
</dbReference>